<evidence type="ECO:0000256" key="1">
    <source>
        <dbReference type="SAM" id="MobiDB-lite"/>
    </source>
</evidence>
<protein>
    <submittedName>
        <fullName evidence="2">Uncharacterized protein</fullName>
    </submittedName>
</protein>
<feature type="region of interest" description="Disordered" evidence="1">
    <location>
        <begin position="121"/>
        <end position="141"/>
    </location>
</feature>
<sequence length="241" mass="25754">MTSPADVPHLTPNQINALVVLMVEARRLTNVELKELAGFTLTGKDNTKLVDLGLVDTDRTHRPFAHELTEQGWRVARQLHTAAPPKQGGSTTRSLFVVLSNLHRSLDRLRVSHGDFFKQTEATAAPATSEPRQEAPAPTVTATTTAAAAAPVSAAEVEALVRSAYRDLATAPGAWVGLADVRDRLTDTDRAALDAALRAMVGREDVRIIPVANTKSLTARDRAAAVRIGNEDNHALAIGPA</sequence>
<proteinExistence type="predicted"/>
<gene>
    <name evidence="2" type="ORF">DLJ58_14925</name>
</gene>
<evidence type="ECO:0000313" key="3">
    <source>
        <dbReference type="Proteomes" id="UP000266889"/>
    </source>
</evidence>
<evidence type="ECO:0000313" key="2">
    <source>
        <dbReference type="EMBL" id="RQX09431.1"/>
    </source>
</evidence>
<comment type="caution">
    <text evidence="2">The sequence shown here is derived from an EMBL/GenBank/DDBJ whole genome shotgun (WGS) entry which is preliminary data.</text>
</comment>
<dbReference type="RefSeq" id="WP_124856853.1">
    <property type="nucleotide sequence ID" value="NZ_JBEXIG010000001.1"/>
</dbReference>
<reference evidence="2 3" key="1">
    <citation type="submission" date="2018-05" db="EMBL/GenBank/DDBJ databases">
        <title>Micromonospora from Atacama Desert.</title>
        <authorList>
            <person name="Carro L."/>
            <person name="Goodfellow M."/>
            <person name="Klenk H.-P."/>
        </authorList>
    </citation>
    <scope>NUCLEOTIDE SEQUENCE [LARGE SCALE GENOMIC DNA]</scope>
    <source>
        <strain evidence="2 3">LB32</strain>
    </source>
</reference>
<name>A0A3N9X8Q6_9ACTN</name>
<dbReference type="OrthoDB" id="3822696at2"/>
<dbReference type="EMBL" id="QGSY01000173">
    <property type="protein sequence ID" value="RQX09431.1"/>
    <property type="molecule type" value="Genomic_DNA"/>
</dbReference>
<keyword evidence="3" id="KW-1185">Reference proteome</keyword>
<dbReference type="Proteomes" id="UP000266889">
    <property type="component" value="Unassembled WGS sequence"/>
</dbReference>
<accession>A0A3N9X8Q6</accession>
<organism evidence="2 3">
    <name type="scientific">Micromonospora arida</name>
    <dbReference type="NCBI Taxonomy" id="2203715"/>
    <lineage>
        <taxon>Bacteria</taxon>
        <taxon>Bacillati</taxon>
        <taxon>Actinomycetota</taxon>
        <taxon>Actinomycetes</taxon>
        <taxon>Micromonosporales</taxon>
        <taxon>Micromonosporaceae</taxon>
        <taxon>Micromonospora</taxon>
    </lineage>
</organism>
<dbReference type="AlphaFoldDB" id="A0A3N9X8Q6"/>